<feature type="non-terminal residue" evidence="1">
    <location>
        <position position="1"/>
    </location>
</feature>
<protein>
    <submittedName>
        <fullName evidence="1">3450_t:CDS:1</fullName>
    </submittedName>
</protein>
<evidence type="ECO:0000313" key="2">
    <source>
        <dbReference type="Proteomes" id="UP000789860"/>
    </source>
</evidence>
<organism evidence="1 2">
    <name type="scientific">Scutellospora calospora</name>
    <dbReference type="NCBI Taxonomy" id="85575"/>
    <lineage>
        <taxon>Eukaryota</taxon>
        <taxon>Fungi</taxon>
        <taxon>Fungi incertae sedis</taxon>
        <taxon>Mucoromycota</taxon>
        <taxon>Glomeromycotina</taxon>
        <taxon>Glomeromycetes</taxon>
        <taxon>Diversisporales</taxon>
        <taxon>Gigasporaceae</taxon>
        <taxon>Scutellospora</taxon>
    </lineage>
</organism>
<dbReference type="Proteomes" id="UP000789860">
    <property type="component" value="Unassembled WGS sequence"/>
</dbReference>
<evidence type="ECO:0000313" key="1">
    <source>
        <dbReference type="EMBL" id="CAG8512472.1"/>
    </source>
</evidence>
<keyword evidence="2" id="KW-1185">Reference proteome</keyword>
<reference evidence="1" key="1">
    <citation type="submission" date="2021-06" db="EMBL/GenBank/DDBJ databases">
        <authorList>
            <person name="Kallberg Y."/>
            <person name="Tangrot J."/>
            <person name="Rosling A."/>
        </authorList>
    </citation>
    <scope>NUCLEOTIDE SEQUENCE</scope>
    <source>
        <strain evidence="1">AU212A</strain>
    </source>
</reference>
<sequence>HYNQIITKPSFIKQLADKSSFLNLDKSERKRLKFSNKKIFVDFGTQVNLAFIDFGIQVNLASVDFGVQVSLPDPTYENLLKQISKLESTNKQLLLAEQNLIVVKFIKTLTYNENEQQQKEKLFKNTVAIDTIYRSKYLKYVSAINLTTLAIKYLLARSKMIVDINNHIISSDPWLHSELTQKQYKELFYLILDIENKIHEELTNYLSIILEELCIEKKQETNVINNLICNQSQAGCIKKCSVCNTSNINNKKQVCSIYCNRLLMITEINQQFDESANIVNTNKKSLVINSYIFGELSKQYLAHEVYTSQVFIPDLIGVNSNSIAKFKSFLNILKKYLELRKIIVNRL</sequence>
<proteinExistence type="predicted"/>
<gene>
    <name evidence="1" type="ORF">SCALOS_LOCUS3720</name>
</gene>
<dbReference type="EMBL" id="CAJVPM010004380">
    <property type="protein sequence ID" value="CAG8512472.1"/>
    <property type="molecule type" value="Genomic_DNA"/>
</dbReference>
<name>A0ACA9L7Y6_9GLOM</name>
<comment type="caution">
    <text evidence="1">The sequence shown here is derived from an EMBL/GenBank/DDBJ whole genome shotgun (WGS) entry which is preliminary data.</text>
</comment>
<accession>A0ACA9L7Y6</accession>